<dbReference type="InterPro" id="IPR027395">
    <property type="entry name" value="WH_DNA-bd_dom"/>
</dbReference>
<dbReference type="SMART" id="SM00418">
    <property type="entry name" value="HTH_ARSR"/>
    <property type="match status" value="1"/>
</dbReference>
<accession>A0A8D5U6I8</accession>
<evidence type="ECO:0000313" key="2">
    <source>
        <dbReference type="EMBL" id="BCU69908.1"/>
    </source>
</evidence>
<sequence length="113" mass="12906">MSEGEITKELSEILKLAYSSSTFSSPVRLTILLALMGFKEVNFTELQKALDIKKSTLSVNLKTLEAEGLIEIKYKLDKHRPKQMIMITDKGREIVEKYLSALEKYKKSLGKEH</sequence>
<dbReference type="SUPFAM" id="SSF46785">
    <property type="entry name" value="Winged helix' DNA-binding domain"/>
    <property type="match status" value="1"/>
</dbReference>
<dbReference type="Gene3D" id="1.10.10.10">
    <property type="entry name" value="Winged helix-like DNA-binding domain superfamily/Winged helix DNA-binding domain"/>
    <property type="match status" value="1"/>
</dbReference>
<dbReference type="Pfam" id="PF13601">
    <property type="entry name" value="HTH_34"/>
    <property type="match status" value="1"/>
</dbReference>
<dbReference type="InterPro" id="IPR001845">
    <property type="entry name" value="HTH_ArsR_DNA-bd_dom"/>
</dbReference>
<dbReference type="InterPro" id="IPR011991">
    <property type="entry name" value="ArsR-like_HTH"/>
</dbReference>
<proteinExistence type="predicted"/>
<organism evidence="2 3">
    <name type="scientific">Stygiolobus caldivivus</name>
    <dbReference type="NCBI Taxonomy" id="2824673"/>
    <lineage>
        <taxon>Archaea</taxon>
        <taxon>Thermoproteota</taxon>
        <taxon>Thermoprotei</taxon>
        <taxon>Sulfolobales</taxon>
        <taxon>Sulfolobaceae</taxon>
        <taxon>Stygiolobus</taxon>
    </lineage>
</organism>
<name>A0A8D5U6I8_9CREN</name>
<gene>
    <name evidence="2" type="ORF">KN1_12050</name>
</gene>
<evidence type="ECO:0000259" key="1">
    <source>
        <dbReference type="SMART" id="SM00418"/>
    </source>
</evidence>
<evidence type="ECO:0000313" key="3">
    <source>
        <dbReference type="Proteomes" id="UP000825123"/>
    </source>
</evidence>
<dbReference type="RefSeq" id="WP_221289978.1">
    <property type="nucleotide sequence ID" value="NZ_AP024597.1"/>
</dbReference>
<dbReference type="CDD" id="cd00090">
    <property type="entry name" value="HTH_ARSR"/>
    <property type="match status" value="1"/>
</dbReference>
<dbReference type="GO" id="GO:0003700">
    <property type="term" value="F:DNA-binding transcription factor activity"/>
    <property type="evidence" value="ECO:0007669"/>
    <property type="project" value="InterPro"/>
</dbReference>
<dbReference type="InterPro" id="IPR036388">
    <property type="entry name" value="WH-like_DNA-bd_sf"/>
</dbReference>
<dbReference type="InterPro" id="IPR036390">
    <property type="entry name" value="WH_DNA-bd_sf"/>
</dbReference>
<dbReference type="KEGG" id="csty:KN1_12050"/>
<feature type="domain" description="HTH arsR-type" evidence="1">
    <location>
        <begin position="21"/>
        <end position="90"/>
    </location>
</feature>
<reference evidence="2 3" key="1">
    <citation type="submission" date="2021-04" db="EMBL/GenBank/DDBJ databases">
        <title>Complete genome sequence of Stygiolobus sp. KN-1.</title>
        <authorList>
            <person name="Nakamura K."/>
            <person name="Sakai H."/>
            <person name="Kurosawa N."/>
        </authorList>
    </citation>
    <scope>NUCLEOTIDE SEQUENCE [LARGE SCALE GENOMIC DNA]</scope>
    <source>
        <strain evidence="2 3">KN-1</strain>
    </source>
</reference>
<dbReference type="AlphaFoldDB" id="A0A8D5U6I8"/>
<dbReference type="PANTHER" id="PTHR37318">
    <property type="entry name" value="BSL7504 PROTEIN"/>
    <property type="match status" value="1"/>
</dbReference>
<dbReference type="Proteomes" id="UP000825123">
    <property type="component" value="Chromosome"/>
</dbReference>
<dbReference type="PANTHER" id="PTHR37318:SF1">
    <property type="entry name" value="BSL7504 PROTEIN"/>
    <property type="match status" value="1"/>
</dbReference>
<protein>
    <submittedName>
        <fullName evidence="2">Transcriptional regulator</fullName>
    </submittedName>
</protein>
<keyword evidence="3" id="KW-1185">Reference proteome</keyword>
<dbReference type="GeneID" id="66162939"/>
<dbReference type="EMBL" id="AP024597">
    <property type="protein sequence ID" value="BCU69908.1"/>
    <property type="molecule type" value="Genomic_DNA"/>
</dbReference>